<evidence type="ECO:0000256" key="1">
    <source>
        <dbReference type="SAM" id="Phobius"/>
    </source>
</evidence>
<dbReference type="AlphaFoldDB" id="X1V9Z8"/>
<keyword evidence="1" id="KW-0472">Membrane</keyword>
<dbReference type="EMBL" id="BARW01029481">
    <property type="protein sequence ID" value="GAJ09946.1"/>
    <property type="molecule type" value="Genomic_DNA"/>
</dbReference>
<name>X1V9Z8_9ZZZZ</name>
<comment type="caution">
    <text evidence="2">The sequence shown here is derived from an EMBL/GenBank/DDBJ whole genome shotgun (WGS) entry which is preliminary data.</text>
</comment>
<feature type="transmembrane region" description="Helical" evidence="1">
    <location>
        <begin position="20"/>
        <end position="38"/>
    </location>
</feature>
<reference evidence="2" key="1">
    <citation type="journal article" date="2014" name="Front. Microbiol.">
        <title>High frequency of phylogenetically diverse reductive dehalogenase-homologous genes in deep subseafloor sedimentary metagenomes.</title>
        <authorList>
            <person name="Kawai M."/>
            <person name="Futagami T."/>
            <person name="Toyoda A."/>
            <person name="Takaki Y."/>
            <person name="Nishi S."/>
            <person name="Hori S."/>
            <person name="Arai W."/>
            <person name="Tsubouchi T."/>
            <person name="Morono Y."/>
            <person name="Uchiyama I."/>
            <person name="Ito T."/>
            <person name="Fujiyama A."/>
            <person name="Inagaki F."/>
            <person name="Takami H."/>
        </authorList>
    </citation>
    <scope>NUCLEOTIDE SEQUENCE</scope>
    <source>
        <strain evidence="2">Expedition CK06-06</strain>
    </source>
</reference>
<accession>X1V9Z8</accession>
<proteinExistence type="predicted"/>
<feature type="non-terminal residue" evidence="2">
    <location>
        <position position="1"/>
    </location>
</feature>
<keyword evidence="1" id="KW-0812">Transmembrane</keyword>
<sequence>IVASLIPIGLNHYGITGHKLWFICSLAFLFLNWVMAILSLRNPENRAFTINWFRTKPIIAVLFFLLLELPFQVPLILILIGLYPNLELAFYTTALLLNLFEAAFVLTQIVYSQVNKPRA</sequence>
<feature type="transmembrane region" description="Helical" evidence="1">
    <location>
        <begin position="88"/>
        <end position="111"/>
    </location>
</feature>
<evidence type="ECO:0000313" key="2">
    <source>
        <dbReference type="EMBL" id="GAJ09946.1"/>
    </source>
</evidence>
<keyword evidence="1" id="KW-1133">Transmembrane helix</keyword>
<protein>
    <submittedName>
        <fullName evidence="2">Uncharacterized protein</fullName>
    </submittedName>
</protein>
<feature type="transmembrane region" description="Helical" evidence="1">
    <location>
        <begin position="58"/>
        <end position="82"/>
    </location>
</feature>
<gene>
    <name evidence="2" type="ORF">S12H4_47364</name>
</gene>
<organism evidence="2">
    <name type="scientific">marine sediment metagenome</name>
    <dbReference type="NCBI Taxonomy" id="412755"/>
    <lineage>
        <taxon>unclassified sequences</taxon>
        <taxon>metagenomes</taxon>
        <taxon>ecological metagenomes</taxon>
    </lineage>
</organism>